<evidence type="ECO:0000259" key="5">
    <source>
        <dbReference type="Pfam" id="PF07730"/>
    </source>
</evidence>
<keyword evidence="4" id="KW-0812">Transmembrane</keyword>
<keyword evidence="4" id="KW-1133">Transmembrane helix</keyword>
<evidence type="ECO:0000313" key="6">
    <source>
        <dbReference type="EMBL" id="TKS52972.1"/>
    </source>
</evidence>
<dbReference type="Proteomes" id="UP000298681">
    <property type="component" value="Unassembled WGS sequence"/>
</dbReference>
<feature type="transmembrane region" description="Helical" evidence="4">
    <location>
        <begin position="55"/>
        <end position="73"/>
    </location>
</feature>
<keyword evidence="2 6" id="KW-0418">Kinase</keyword>
<feature type="domain" description="Signal transduction histidine kinase subgroup 3 dimerisation and phosphoacceptor" evidence="5">
    <location>
        <begin position="191"/>
        <end position="257"/>
    </location>
</feature>
<dbReference type="InterPro" id="IPR036890">
    <property type="entry name" value="HATPase_C_sf"/>
</dbReference>
<evidence type="ECO:0000256" key="4">
    <source>
        <dbReference type="SAM" id="Phobius"/>
    </source>
</evidence>
<dbReference type="PANTHER" id="PTHR24421:SF63">
    <property type="entry name" value="SENSOR HISTIDINE KINASE DESK"/>
    <property type="match status" value="1"/>
</dbReference>
<reference evidence="6 7" key="1">
    <citation type="submission" date="2019-01" db="EMBL/GenBank/DDBJ databases">
        <authorList>
            <person name="Zhang S."/>
        </authorList>
    </citation>
    <scope>NUCLEOTIDE SEQUENCE [LARGE SCALE GENOMIC DNA]</scope>
    <source>
        <strain evidence="6 7">1626</strain>
    </source>
</reference>
<dbReference type="GO" id="GO:0046983">
    <property type="term" value="F:protein dimerization activity"/>
    <property type="evidence" value="ECO:0007669"/>
    <property type="project" value="InterPro"/>
</dbReference>
<evidence type="ECO:0000256" key="2">
    <source>
        <dbReference type="ARBA" id="ARBA00022777"/>
    </source>
</evidence>
<comment type="caution">
    <text evidence="6">The sequence shown here is derived from an EMBL/GenBank/DDBJ whole genome shotgun (WGS) entry which is preliminary data.</text>
</comment>
<proteinExistence type="predicted"/>
<gene>
    <name evidence="6" type="ORF">E4582_12230</name>
</gene>
<evidence type="ECO:0000313" key="7">
    <source>
        <dbReference type="Proteomes" id="UP000298681"/>
    </source>
</evidence>
<keyword evidence="7" id="KW-1185">Reference proteome</keyword>
<dbReference type="AlphaFoldDB" id="A0A4Z1R0F4"/>
<dbReference type="EMBL" id="SPUH01000002">
    <property type="protein sequence ID" value="TKS52972.1"/>
    <property type="molecule type" value="Genomic_DNA"/>
</dbReference>
<keyword evidence="1" id="KW-0808">Transferase</keyword>
<organism evidence="6 7">
    <name type="scientific">Luteimonas yindakuii</name>
    <dbReference type="NCBI Taxonomy" id="2565782"/>
    <lineage>
        <taxon>Bacteria</taxon>
        <taxon>Pseudomonadati</taxon>
        <taxon>Pseudomonadota</taxon>
        <taxon>Gammaproteobacteria</taxon>
        <taxon>Lysobacterales</taxon>
        <taxon>Lysobacteraceae</taxon>
        <taxon>Luteimonas</taxon>
    </lineage>
</organism>
<keyword evidence="3" id="KW-0902">Two-component regulatory system</keyword>
<dbReference type="PANTHER" id="PTHR24421">
    <property type="entry name" value="NITRATE/NITRITE SENSOR PROTEIN NARX-RELATED"/>
    <property type="match status" value="1"/>
</dbReference>
<dbReference type="GO" id="GO:0016020">
    <property type="term" value="C:membrane"/>
    <property type="evidence" value="ECO:0007669"/>
    <property type="project" value="InterPro"/>
</dbReference>
<evidence type="ECO:0000256" key="1">
    <source>
        <dbReference type="ARBA" id="ARBA00022679"/>
    </source>
</evidence>
<dbReference type="Gene3D" id="3.30.565.10">
    <property type="entry name" value="Histidine kinase-like ATPase, C-terminal domain"/>
    <property type="match status" value="1"/>
</dbReference>
<dbReference type="GO" id="GO:0000155">
    <property type="term" value="F:phosphorelay sensor kinase activity"/>
    <property type="evidence" value="ECO:0007669"/>
    <property type="project" value="InterPro"/>
</dbReference>
<evidence type="ECO:0000256" key="3">
    <source>
        <dbReference type="ARBA" id="ARBA00023012"/>
    </source>
</evidence>
<dbReference type="InterPro" id="IPR050482">
    <property type="entry name" value="Sensor_HK_TwoCompSys"/>
</dbReference>
<dbReference type="SUPFAM" id="SSF55874">
    <property type="entry name" value="ATPase domain of HSP90 chaperone/DNA topoisomerase II/histidine kinase"/>
    <property type="match status" value="1"/>
</dbReference>
<dbReference type="RefSeq" id="WP_134675092.1">
    <property type="nucleotide sequence ID" value="NZ_SPUH01000002.1"/>
</dbReference>
<keyword evidence="4" id="KW-0472">Membrane</keyword>
<feature type="transmembrane region" description="Helical" evidence="4">
    <location>
        <begin position="148"/>
        <end position="165"/>
    </location>
</feature>
<dbReference type="Gene3D" id="1.20.5.1930">
    <property type="match status" value="1"/>
</dbReference>
<sequence length="412" mass="44912">MSTLRSRWFTPAADSLLARTLRRGRPAWSEAVHVLWSAWVFVTPAFSPYGYDGRWWLLTALSYPVFLWLYARVLLAPAHAAWRYALGMVVLCLALLPWYPSGMSYFVFGCVFLHVSRARTSVPELVALLLLNIVFLGWAVVLGYPWQAIVWMPVVTVIVGLIVHVERLNEARDASLQLSQEEVRRLAATAERERIGRDLHDLLGHTLSMVALKSDLAARLVDRDPAAAKREIEEVARGARDALGQVRRAVSGIRAAGLAAELASARLLLEADGVAFDYSLDTDMAQAILSPLVETTLALTVREAATNVHRHARATHARATFAIEDGHAVLCIDDDGRGGVFKAGNGLAGMRERVQAVGGRLVVRGDAGCRVEVRVPLAQPQATEADAASQPDAVAAFPAHASHLDAGVERDQ</sequence>
<name>A0A4Z1R0F4_9GAMM</name>
<dbReference type="CDD" id="cd16917">
    <property type="entry name" value="HATPase_UhpB-NarQ-NarX-like"/>
    <property type="match status" value="1"/>
</dbReference>
<accession>A0A4Z1R0F4</accession>
<protein>
    <submittedName>
        <fullName evidence="6">Sensor histidine kinase</fullName>
    </submittedName>
</protein>
<dbReference type="InterPro" id="IPR011712">
    <property type="entry name" value="Sig_transdc_His_kin_sub3_dim/P"/>
</dbReference>
<feature type="transmembrane region" description="Helical" evidence="4">
    <location>
        <begin position="125"/>
        <end position="142"/>
    </location>
</feature>
<dbReference type="Pfam" id="PF07730">
    <property type="entry name" value="HisKA_3"/>
    <property type="match status" value="1"/>
</dbReference>